<dbReference type="Proteomes" id="UP001150925">
    <property type="component" value="Unassembled WGS sequence"/>
</dbReference>
<feature type="compositionally biased region" description="Low complexity" evidence="1">
    <location>
        <begin position="43"/>
        <end position="99"/>
    </location>
</feature>
<sequence length="133" mass="12666">MMMKCLAVSALFAAAAVSAASQPHDAMGNPLIIEDGATVGTSLPAAATATLPDSSETSKPTESSSQSSAASSAVSSSASSSGRATASGSASRPSSSTGGDADEEDGDGNGAAGAHFSFATLGAIAGFVAYSQL</sequence>
<evidence type="ECO:0000313" key="4">
    <source>
        <dbReference type="Proteomes" id="UP001150925"/>
    </source>
</evidence>
<feature type="chain" id="PRO_5040873198" evidence="2">
    <location>
        <begin position="22"/>
        <end position="133"/>
    </location>
</feature>
<gene>
    <name evidence="3" type="ORF">IWQ62_002546</name>
</gene>
<dbReference type="AlphaFoldDB" id="A0A9W8AVH4"/>
<evidence type="ECO:0000313" key="3">
    <source>
        <dbReference type="EMBL" id="KAJ1965929.1"/>
    </source>
</evidence>
<keyword evidence="2" id="KW-0732">Signal</keyword>
<name>A0A9W8AVH4_9FUNG</name>
<feature type="signal peptide" evidence="2">
    <location>
        <begin position="1"/>
        <end position="21"/>
    </location>
</feature>
<feature type="region of interest" description="Disordered" evidence="1">
    <location>
        <begin position="43"/>
        <end position="113"/>
    </location>
</feature>
<evidence type="ECO:0000256" key="1">
    <source>
        <dbReference type="SAM" id="MobiDB-lite"/>
    </source>
</evidence>
<accession>A0A9W8AVH4</accession>
<proteinExistence type="predicted"/>
<evidence type="ECO:0000256" key="2">
    <source>
        <dbReference type="SAM" id="SignalP"/>
    </source>
</evidence>
<reference evidence="3" key="1">
    <citation type="submission" date="2022-07" db="EMBL/GenBank/DDBJ databases">
        <title>Phylogenomic reconstructions and comparative analyses of Kickxellomycotina fungi.</title>
        <authorList>
            <person name="Reynolds N.K."/>
            <person name="Stajich J.E."/>
            <person name="Barry K."/>
            <person name="Grigoriev I.V."/>
            <person name="Crous P."/>
            <person name="Smith M.E."/>
        </authorList>
    </citation>
    <scope>NUCLEOTIDE SEQUENCE</scope>
    <source>
        <strain evidence="3">RSA 1196</strain>
    </source>
</reference>
<comment type="caution">
    <text evidence="3">The sequence shown here is derived from an EMBL/GenBank/DDBJ whole genome shotgun (WGS) entry which is preliminary data.</text>
</comment>
<protein>
    <submittedName>
        <fullName evidence="3">Uncharacterized protein</fullName>
    </submittedName>
</protein>
<organism evidence="3 4">
    <name type="scientific">Dispira parvispora</name>
    <dbReference type="NCBI Taxonomy" id="1520584"/>
    <lineage>
        <taxon>Eukaryota</taxon>
        <taxon>Fungi</taxon>
        <taxon>Fungi incertae sedis</taxon>
        <taxon>Zoopagomycota</taxon>
        <taxon>Kickxellomycotina</taxon>
        <taxon>Dimargaritomycetes</taxon>
        <taxon>Dimargaritales</taxon>
        <taxon>Dimargaritaceae</taxon>
        <taxon>Dispira</taxon>
    </lineage>
</organism>
<dbReference type="EMBL" id="JANBPY010000556">
    <property type="protein sequence ID" value="KAJ1965929.1"/>
    <property type="molecule type" value="Genomic_DNA"/>
</dbReference>
<keyword evidence="4" id="KW-1185">Reference proteome</keyword>